<keyword evidence="2 12" id="KW-0547">Nucleotide-binding</keyword>
<dbReference type="PANTHER" id="PTHR30591:SF1">
    <property type="entry name" value="RECBCD ENZYME SUBUNIT RECC"/>
    <property type="match status" value="1"/>
</dbReference>
<dbReference type="NCBIfam" id="TIGR01450">
    <property type="entry name" value="recC"/>
    <property type="match status" value="1"/>
</dbReference>
<keyword evidence="8" id="KW-0805">Transcription regulation</keyword>
<evidence type="ECO:0000256" key="6">
    <source>
        <dbReference type="ARBA" id="ARBA00022839"/>
    </source>
</evidence>
<evidence type="ECO:0000313" key="15">
    <source>
        <dbReference type="Proteomes" id="UP000325755"/>
    </source>
</evidence>
<evidence type="ECO:0000256" key="10">
    <source>
        <dbReference type="ARBA" id="ARBA00023163"/>
    </source>
</evidence>
<dbReference type="InterPro" id="IPR041500">
    <property type="entry name" value="RecC_C"/>
</dbReference>
<keyword evidence="6 12" id="KW-0269">Exonuclease</keyword>
<dbReference type="GO" id="GO:0008854">
    <property type="term" value="F:exodeoxyribonuclease V activity"/>
    <property type="evidence" value="ECO:0007669"/>
    <property type="project" value="InterPro"/>
</dbReference>
<dbReference type="PIRSF" id="PIRSF000980">
    <property type="entry name" value="RecC"/>
    <property type="match status" value="1"/>
</dbReference>
<dbReference type="InterPro" id="IPR027417">
    <property type="entry name" value="P-loop_NTPase"/>
</dbReference>
<keyword evidence="4 12" id="KW-0378">Hydrolase</keyword>
<keyword evidence="11 12" id="KW-0234">DNA repair</keyword>
<evidence type="ECO:0000256" key="4">
    <source>
        <dbReference type="ARBA" id="ARBA00022801"/>
    </source>
</evidence>
<dbReference type="InterPro" id="IPR013986">
    <property type="entry name" value="DExx_box_DNA_helicase_dom_sf"/>
</dbReference>
<evidence type="ECO:0000256" key="12">
    <source>
        <dbReference type="HAMAP-Rule" id="MF_01486"/>
    </source>
</evidence>
<evidence type="ECO:0000256" key="2">
    <source>
        <dbReference type="ARBA" id="ARBA00022741"/>
    </source>
</evidence>
<dbReference type="GO" id="GO:0009338">
    <property type="term" value="C:exodeoxyribonuclease V complex"/>
    <property type="evidence" value="ECO:0007669"/>
    <property type="project" value="InterPro"/>
</dbReference>
<dbReference type="GO" id="GO:0003678">
    <property type="term" value="F:DNA helicase activity"/>
    <property type="evidence" value="ECO:0007669"/>
    <property type="project" value="UniProtKB-UniRule"/>
</dbReference>
<keyword evidence="9 12" id="KW-0238">DNA-binding</keyword>
<gene>
    <name evidence="12 14" type="primary">recC</name>
    <name evidence="14" type="ORF">F6R98_13655</name>
</gene>
<dbReference type="Pfam" id="PF17946">
    <property type="entry name" value="RecC_C"/>
    <property type="match status" value="1"/>
</dbReference>
<accession>A0A5Q0BMU4</accession>
<dbReference type="PANTHER" id="PTHR30591">
    <property type="entry name" value="RECBCD ENZYME SUBUNIT RECC"/>
    <property type="match status" value="1"/>
</dbReference>
<dbReference type="InterPro" id="IPR001471">
    <property type="entry name" value="AP2/ERF_dom"/>
</dbReference>
<dbReference type="OrthoDB" id="9762834at2"/>
<dbReference type="InterPro" id="IPR011335">
    <property type="entry name" value="Restrct_endonuc-II-like"/>
</dbReference>
<sequence>MNNETELNTGIAVIHSNRLEQLRDLVTYWLQTHPLAPLENEIVLVQSAGMGQWLKQELAADSALGIAGAMEMQLPARFLWNLYRAVLGDAEIPDEQPLGEAVLLWRLYRLLPEWVQQSGCSSLQKFLHDDGDQRKRYQLAERLADLYDQYQVYRADWLTDWARGRDVLRSAEGIARDLPDDQRWQAQLWRNLQADAAMDSAAASSRADVHERFLALGDALDRRPAGLPRRVIVFGISSLPQQTLEALARLGRFSQIVLCIHNPCRHFWADIVEDKDLLKAERKRQARKPGMPALLSDAELHLYANPLLAAWGKQGRDYIRLLDHFDHTENYCDWGWPDNRIDLFEDYADVGKPSLLQQVQQAILDLEPLPESGVCSEIAADSSIAFHIAHSPQREVEILHDQLLERFQLAEQGGKRLSPRDVIVMVPDIDTYAAQIRAVFGQMGRDDPRYIPFSLADQRERGQNPMLVALEQLLNLPDARFSVSEVLALLEAPCLRERFAIREQDIPRLHLWIEGAGIRWGLNARQRTQGLDMPVSLEQNTWEFGLRRMLLGYALGAGAAFDGVQPYEEIGGLEAQLVGALAHLLETLERYWHSLRQDATPAQWQERLLALIEDFFDDSHDRDRKTRGRLLQSLEAWRSVCEQGGIVDEALPVTVVREAWLSALDEPGLTQRFLGGCVNFCTLMPMRAIPFRIVCVLGMNDGDYPRSHQPHSFDLMSNLHGGYRPGDRSRRQDDQYLFLEALLSAREQLYISWVGRSVRDNALRPPSVLVAQLRDYLRLGWRLPGAGNGQSLLERLTLEHPLQAFSGRYVARDRDSRLFTYAREWHRQEKQSPISVIPLPDGISDDSIDLSLTALARFLRYPVMSFCNESLKLWFDADHAVSEDNEPFDFDGLDCWMLGSGFLHSAQASQVDESAKEAFFAQQRTLLARKGQLPLGGFARLAHDAIAAPAWQSWLSASTAYREWPLAVDTQDIQLEFESSLADKTVRISLSGNLAGLRQDPNSGHYALIQLSPQPLFNKDQFKWRNLVRSWVLHLAACASGLPLQTLQIGSDQGVILSPIARDRAQDYLQILVHAWQQGMEKPLPVDCETAFAWLLAYEKNQDAAKADDAARKRYEGDEFTAGTLKFDPYLNRFYPDFSGLSRAGFADWTRALYEPMMQHVNADG</sequence>
<keyword evidence="7 12" id="KW-0067">ATP-binding</keyword>
<dbReference type="RefSeq" id="WP_153249518.1">
    <property type="nucleotide sequence ID" value="NZ_CP044205.1"/>
</dbReference>
<dbReference type="EMBL" id="CP044205">
    <property type="protein sequence ID" value="QFY43534.1"/>
    <property type="molecule type" value="Genomic_DNA"/>
</dbReference>
<proteinExistence type="inferred from homology"/>
<reference evidence="14 15" key="1">
    <citation type="submission" date="2019-09" db="EMBL/GenBank/DDBJ databases">
        <title>Ecophysiology of the spiral-shaped methanotroph Methylospira mobilis as revealed by the complete genome sequence.</title>
        <authorList>
            <person name="Oshkin I.Y."/>
            <person name="Dedysh S.N."/>
            <person name="Miroshnikov K."/>
            <person name="Danilova O.V."/>
            <person name="Hakobyan A."/>
            <person name="Liesack W."/>
        </authorList>
    </citation>
    <scope>NUCLEOTIDE SEQUENCE [LARGE SCALE GENOMIC DNA]</scope>
    <source>
        <strain evidence="14 15">Shm1</strain>
    </source>
</reference>
<evidence type="ECO:0000256" key="5">
    <source>
        <dbReference type="ARBA" id="ARBA00022806"/>
    </source>
</evidence>
<evidence type="ECO:0000256" key="9">
    <source>
        <dbReference type="ARBA" id="ARBA00023125"/>
    </source>
</evidence>
<dbReference type="Pfam" id="PF04257">
    <property type="entry name" value="Exonuc_V_gamma"/>
    <property type="match status" value="1"/>
</dbReference>
<dbReference type="KEGG" id="mmob:F6R98_13655"/>
<evidence type="ECO:0000256" key="11">
    <source>
        <dbReference type="ARBA" id="ARBA00023204"/>
    </source>
</evidence>
<dbReference type="Gene3D" id="3.40.50.10930">
    <property type="match status" value="1"/>
</dbReference>
<comment type="similarity">
    <text evidence="12">Belongs to the RecC family.</text>
</comment>
<dbReference type="InParanoid" id="A0A5Q0BMU4"/>
<dbReference type="HAMAP" id="MF_01486">
    <property type="entry name" value="RecC"/>
    <property type="match status" value="1"/>
</dbReference>
<dbReference type="AlphaFoldDB" id="A0A5Q0BMU4"/>
<comment type="subunit">
    <text evidence="12">Heterotrimer of RecB, RecC and RecD. All subunits contribute to DNA-binding.</text>
</comment>
<dbReference type="GO" id="GO:0003677">
    <property type="term" value="F:DNA binding"/>
    <property type="evidence" value="ECO:0007669"/>
    <property type="project" value="UniProtKB-UniRule"/>
</dbReference>
<comment type="function">
    <text evidence="12">A helicase/nuclease that prepares dsDNA breaks (DSB) for recombinational DNA repair. Binds to DSBs and unwinds DNA via a highly rapid and processive ATP-dependent bidirectional helicase activity. Unwinds dsDNA until it encounters a Chi (crossover hotspot instigator) sequence from the 3' direction. Cuts ssDNA a few nucleotides 3' to the Chi site. The properties and activities of the enzyme are changed at Chi. The Chi-altered holoenzyme produces a long 3'-ssDNA overhang and facilitates RecA-binding to the ssDNA for homologous DNA recombination and repair. Holoenzyme degrades any linearized DNA that is unable to undergo homologous recombination. In the holoenzyme this subunit recognizes the wild-type Chi sequence, and when added to isolated RecB increases its ATP-dependent helicase processivity.</text>
</comment>
<dbReference type="PROSITE" id="PS51032">
    <property type="entry name" value="AP2_ERF"/>
    <property type="match status" value="1"/>
</dbReference>
<dbReference type="InterPro" id="IPR006697">
    <property type="entry name" value="RecC"/>
</dbReference>
<keyword evidence="10" id="KW-0804">Transcription</keyword>
<evidence type="ECO:0000256" key="3">
    <source>
        <dbReference type="ARBA" id="ARBA00022763"/>
    </source>
</evidence>
<comment type="miscellaneous">
    <text evidence="12">In the RecBCD complex, RecB has a slow 3'-5' helicase, an exonuclease activity and loads RecA onto ssDNA, RecD has a fast 5'-3' helicase activity, while RecC stimulates the ATPase and processivity of the RecB helicase and contributes to recognition of the Chi site.</text>
</comment>
<protein>
    <recommendedName>
        <fullName evidence="12">RecBCD enzyme subunit RecC</fullName>
    </recommendedName>
    <alternativeName>
        <fullName evidence="12">Exonuclease V subunit RecC</fullName>
        <shortName evidence="12">ExoV subunit RecC</shortName>
    </alternativeName>
    <alternativeName>
        <fullName evidence="12">Helicase/nuclease RecBCD subunit RecC</fullName>
    </alternativeName>
</protein>
<dbReference type="Proteomes" id="UP000325755">
    <property type="component" value="Chromosome"/>
</dbReference>
<dbReference type="GO" id="GO:0003700">
    <property type="term" value="F:DNA-binding transcription factor activity"/>
    <property type="evidence" value="ECO:0007669"/>
    <property type="project" value="InterPro"/>
</dbReference>
<feature type="domain" description="AP2/ERF" evidence="13">
    <location>
        <begin position="1051"/>
        <end position="1128"/>
    </location>
</feature>
<keyword evidence="1 12" id="KW-0540">Nuclease</keyword>
<name>A0A5Q0BMU4_9GAMM</name>
<dbReference type="GO" id="GO:0005524">
    <property type="term" value="F:ATP binding"/>
    <property type="evidence" value="ECO:0007669"/>
    <property type="project" value="UniProtKB-UniRule"/>
</dbReference>
<dbReference type="FunCoup" id="A0A5Q0BMU4">
    <property type="interactions" value="61"/>
</dbReference>
<keyword evidence="5 12" id="KW-0347">Helicase</keyword>
<organism evidence="14 15">
    <name type="scientific">Candidatus Methylospira mobilis</name>
    <dbReference type="NCBI Taxonomy" id="1808979"/>
    <lineage>
        <taxon>Bacteria</taxon>
        <taxon>Pseudomonadati</taxon>
        <taxon>Pseudomonadota</taxon>
        <taxon>Gammaproteobacteria</taxon>
        <taxon>Methylococcales</taxon>
        <taxon>Methylococcaceae</taxon>
        <taxon>Candidatus Methylospira</taxon>
    </lineage>
</organism>
<evidence type="ECO:0000256" key="1">
    <source>
        <dbReference type="ARBA" id="ARBA00022722"/>
    </source>
</evidence>
<keyword evidence="3 12" id="KW-0227">DNA damage</keyword>
<dbReference type="SUPFAM" id="SSF52980">
    <property type="entry name" value="Restriction endonuclease-like"/>
    <property type="match status" value="1"/>
</dbReference>
<dbReference type="GO" id="GO:0000724">
    <property type="term" value="P:double-strand break repair via homologous recombination"/>
    <property type="evidence" value="ECO:0007669"/>
    <property type="project" value="UniProtKB-UniRule"/>
</dbReference>
<dbReference type="Gene3D" id="1.10.10.990">
    <property type="match status" value="1"/>
</dbReference>
<evidence type="ECO:0000256" key="8">
    <source>
        <dbReference type="ARBA" id="ARBA00023015"/>
    </source>
</evidence>
<dbReference type="Gene3D" id="1.10.10.160">
    <property type="match status" value="1"/>
</dbReference>
<dbReference type="SUPFAM" id="SSF52540">
    <property type="entry name" value="P-loop containing nucleoside triphosphate hydrolases"/>
    <property type="match status" value="2"/>
</dbReference>
<dbReference type="Gene3D" id="3.40.50.300">
    <property type="entry name" value="P-loop containing nucleotide triphosphate hydrolases"/>
    <property type="match status" value="2"/>
</dbReference>
<keyword evidence="15" id="KW-1185">Reference proteome</keyword>
<evidence type="ECO:0000256" key="7">
    <source>
        <dbReference type="ARBA" id="ARBA00022840"/>
    </source>
</evidence>
<evidence type="ECO:0000259" key="13">
    <source>
        <dbReference type="PROSITE" id="PS51032"/>
    </source>
</evidence>
<evidence type="ECO:0000313" key="14">
    <source>
        <dbReference type="EMBL" id="QFY43534.1"/>
    </source>
</evidence>